<dbReference type="Proteomes" id="UP000472521">
    <property type="component" value="Unassembled WGS sequence"/>
</dbReference>
<dbReference type="NCBIfam" id="NF037970">
    <property type="entry name" value="vanZ_1"/>
    <property type="match status" value="1"/>
</dbReference>
<gene>
    <name evidence="1" type="ORF">FCV25_19020</name>
</gene>
<dbReference type="AlphaFoldDB" id="A0A0M0ACY9"/>
<proteinExistence type="predicted"/>
<organism evidence="1 2">
    <name type="scientific">Clostridium botulinum</name>
    <dbReference type="NCBI Taxonomy" id="1491"/>
    <lineage>
        <taxon>Bacteria</taxon>
        <taxon>Bacillati</taxon>
        <taxon>Bacillota</taxon>
        <taxon>Clostridia</taxon>
        <taxon>Eubacteriales</taxon>
        <taxon>Clostridiaceae</taxon>
        <taxon>Clostridium</taxon>
    </lineage>
</organism>
<dbReference type="InterPro" id="IPR006976">
    <property type="entry name" value="VanZ-like"/>
</dbReference>
<dbReference type="Pfam" id="PF04892">
    <property type="entry name" value="VanZ"/>
    <property type="match status" value="1"/>
</dbReference>
<evidence type="ECO:0000313" key="2">
    <source>
        <dbReference type="Proteomes" id="UP000472521"/>
    </source>
</evidence>
<sequence length="154" mass="17494">MKEIKSTFDKRKAINWILLILWMIIIFVMSNQPAVISDKQSGLVITTLTNLGIDMNGIFGELANFIVRKTAHFLEYMILGILILNVLKIQYTRKKTMLLGIVLVFLYACSDEIHQLFVKGREGAFRDVVIDTLGGTFGIFVISKLKALRLKNKT</sequence>
<name>A0A0M0ACY9_CLOBO</name>
<dbReference type="InterPro" id="IPR016747">
    <property type="entry name" value="Phosphotransbutyrylase"/>
</dbReference>
<dbReference type="PIRSF" id="PIRSF019083">
    <property type="entry name" value="UCP019083_VanZ"/>
    <property type="match status" value="1"/>
</dbReference>
<dbReference type="EMBL" id="SWND01000027">
    <property type="protein sequence ID" value="NFF03741.1"/>
    <property type="molecule type" value="Genomic_DNA"/>
</dbReference>
<reference evidence="1 2" key="1">
    <citation type="submission" date="2019-04" db="EMBL/GenBank/DDBJ databases">
        <title>Genome sequencing of Clostridium botulinum Groups I-IV and Clostridium butyricum.</title>
        <authorList>
            <person name="Brunt J."/>
            <person name="Van Vliet A.H.M."/>
            <person name="Stringer S.C."/>
            <person name="Carter A.T."/>
            <person name="Peck M.W."/>
        </authorList>
    </citation>
    <scope>NUCLEOTIDE SEQUENCE [LARGE SCALE GENOMIC DNA]</scope>
    <source>
        <strain evidence="1 2">IFR 18/054</strain>
    </source>
</reference>
<comment type="caution">
    <text evidence="1">The sequence shown here is derived from an EMBL/GenBank/DDBJ whole genome shotgun (WGS) entry which is preliminary data.</text>
</comment>
<accession>A0A0M0ACY9</accession>
<protein>
    <submittedName>
        <fullName evidence="1">VanZ family protein</fullName>
    </submittedName>
</protein>
<evidence type="ECO:0000313" key="1">
    <source>
        <dbReference type="EMBL" id="NFF03741.1"/>
    </source>
</evidence>